<name>A0ABR8ZH49_9FLAO</name>
<keyword evidence="2" id="KW-1185">Reference proteome</keyword>
<evidence type="ECO:0000313" key="2">
    <source>
        <dbReference type="Proteomes" id="UP000637299"/>
    </source>
</evidence>
<comment type="caution">
    <text evidence="1">The sequence shown here is derived from an EMBL/GenBank/DDBJ whole genome shotgun (WGS) entry which is preliminary data.</text>
</comment>
<organism evidence="1 2">
    <name type="scientific">Chryseobacterium caseinilyticum</name>
    <dbReference type="NCBI Taxonomy" id="2771428"/>
    <lineage>
        <taxon>Bacteria</taxon>
        <taxon>Pseudomonadati</taxon>
        <taxon>Bacteroidota</taxon>
        <taxon>Flavobacteriia</taxon>
        <taxon>Flavobacteriales</taxon>
        <taxon>Weeksellaceae</taxon>
        <taxon>Chryseobacterium group</taxon>
        <taxon>Chryseobacterium</taxon>
    </lineage>
</organism>
<accession>A0ABR8ZH49</accession>
<protein>
    <submittedName>
        <fullName evidence="1">Uncharacterized protein</fullName>
    </submittedName>
</protein>
<proteinExistence type="predicted"/>
<sequence>MKNENSIGFYLFQNLLHIISTGYKIDNKSVFSTFQNGVKEYRNFVFLQDAVIDNDIDWVSQVENSENVLAQSNQHYKNAIFSLLQVFPTDHQFWDYLAVEEKLYYSYITKEKYNNIRKPVLEISDFEEMSYNKHNLALVPIRGMDWLFEAKASYDDIKNIFTCIFNGMQMMDDIDDFAKDLTSGQWNLLHSDVRKIITDEHLVNDENLDRFEERIFYASGLCEKYSLYALNQYNNALINSEKLDFPDLKIWLTQIIEEVKESIKLVNKITQ</sequence>
<dbReference type="Proteomes" id="UP000637299">
    <property type="component" value="Unassembled WGS sequence"/>
</dbReference>
<reference evidence="1 2" key="1">
    <citation type="submission" date="2020-09" db="EMBL/GenBank/DDBJ databases">
        <title>Genome seq and assembly of Chryseobacterium sp.</title>
        <authorList>
            <person name="Chhetri G."/>
        </authorList>
    </citation>
    <scope>NUCLEOTIDE SEQUENCE [LARGE SCALE GENOMIC DNA]</scope>
    <source>
        <strain evidence="1 2">GCR10</strain>
    </source>
</reference>
<dbReference type="EMBL" id="JACYFS010000014">
    <property type="protein sequence ID" value="MBD8084631.1"/>
    <property type="molecule type" value="Genomic_DNA"/>
</dbReference>
<gene>
    <name evidence="1" type="ORF">IC610_19685</name>
</gene>
<dbReference type="RefSeq" id="WP_191738567.1">
    <property type="nucleotide sequence ID" value="NZ_JACYFS010000014.1"/>
</dbReference>
<evidence type="ECO:0000313" key="1">
    <source>
        <dbReference type="EMBL" id="MBD8084631.1"/>
    </source>
</evidence>